<evidence type="ECO:0000313" key="1">
    <source>
        <dbReference type="EMBL" id="SHI36540.1"/>
    </source>
</evidence>
<name>A0A1M6AJ74_9FLAO</name>
<dbReference type="Proteomes" id="UP000184335">
    <property type="component" value="Unassembled WGS sequence"/>
</dbReference>
<evidence type="ECO:0000313" key="2">
    <source>
        <dbReference type="Proteomes" id="UP000184335"/>
    </source>
</evidence>
<dbReference type="OrthoDB" id="1346041at2"/>
<gene>
    <name evidence="1" type="ORF">SAMN05443429_101310</name>
</gene>
<proteinExistence type="predicted"/>
<dbReference type="EMBL" id="FQYI01000001">
    <property type="protein sequence ID" value="SHI36540.1"/>
    <property type="molecule type" value="Genomic_DNA"/>
</dbReference>
<keyword evidence="2" id="KW-1185">Reference proteome</keyword>
<sequence length="271" mass="31767">MIYQGFRNLEDFQNGFTEHYERFKSMYPDAELIDYLYELKKHYQNFHRDTFAINCRYDDSDEGKLEEWSFEKLLEIRKKSTTQCGTTSFADLMEHYLIEGLEWNFPFDQPNFVYLDFILEETSNRGVPTYRFDYTAFDNYKKFGLAKIQRDIQRRIDEIEKPAAEIESAEPIDDYSRENNQKPKIKLILLDKLGVIDAIAASLIDEGNVTHLAQVISAITGENAKTLRSYINPLRSYTNAAHNSPYNSGKTVQEAERLWDKLKLKNKDTGK</sequence>
<dbReference type="AlphaFoldDB" id="A0A1M6AJ74"/>
<organism evidence="1 2">
    <name type="scientific">Cruoricaptor ignavus</name>
    <dbReference type="NCBI Taxonomy" id="1118202"/>
    <lineage>
        <taxon>Bacteria</taxon>
        <taxon>Pseudomonadati</taxon>
        <taxon>Bacteroidota</taxon>
        <taxon>Flavobacteriia</taxon>
        <taxon>Flavobacteriales</taxon>
        <taxon>Weeksellaceae</taxon>
        <taxon>Cruoricaptor</taxon>
    </lineage>
</organism>
<protein>
    <submittedName>
        <fullName evidence="1">Uncharacterized protein</fullName>
    </submittedName>
</protein>
<accession>A0A1M6AJ74</accession>
<dbReference type="RefSeq" id="WP_073177641.1">
    <property type="nucleotide sequence ID" value="NZ_FQYI01000001.1"/>
</dbReference>
<dbReference type="STRING" id="1118202.SAMN05443429_101310"/>
<reference evidence="1 2" key="1">
    <citation type="submission" date="2016-11" db="EMBL/GenBank/DDBJ databases">
        <authorList>
            <person name="Jaros S."/>
            <person name="Januszkiewicz K."/>
            <person name="Wedrychowicz H."/>
        </authorList>
    </citation>
    <scope>NUCLEOTIDE SEQUENCE [LARGE SCALE GENOMIC DNA]</scope>
    <source>
        <strain evidence="1 2">DSM 25479</strain>
    </source>
</reference>